<keyword evidence="4" id="KW-1133">Transmembrane helix</keyword>
<dbReference type="Pfam" id="PF06835">
    <property type="entry name" value="LptC"/>
    <property type="match status" value="1"/>
</dbReference>
<dbReference type="InterPro" id="IPR026265">
    <property type="entry name" value="LptC"/>
</dbReference>
<reference evidence="6" key="1">
    <citation type="journal article" date="2020" name="mSystems">
        <title>Genome- and Community-Level Interaction Insights into Carbon Utilization and Element Cycling Functions of Hydrothermarchaeota in Hydrothermal Sediment.</title>
        <authorList>
            <person name="Zhou Z."/>
            <person name="Liu Y."/>
            <person name="Xu W."/>
            <person name="Pan J."/>
            <person name="Luo Z.H."/>
            <person name="Li M."/>
        </authorList>
    </citation>
    <scope>NUCLEOTIDE SEQUENCE [LARGE SCALE GENOMIC DNA]</scope>
    <source>
        <strain evidence="6">SpSt-876</strain>
    </source>
</reference>
<evidence type="ECO:0000256" key="4">
    <source>
        <dbReference type="ARBA" id="ARBA00022989"/>
    </source>
</evidence>
<accession>A0A7C6EC37</accession>
<evidence type="ECO:0000256" key="5">
    <source>
        <dbReference type="ARBA" id="ARBA00023136"/>
    </source>
</evidence>
<dbReference type="Gene3D" id="2.60.450.10">
    <property type="entry name" value="Lipopolysaccharide (LPS) transport protein A like domain"/>
    <property type="match status" value="1"/>
</dbReference>
<dbReference type="GO" id="GO:0030288">
    <property type="term" value="C:outer membrane-bounded periplasmic space"/>
    <property type="evidence" value="ECO:0007669"/>
    <property type="project" value="TreeGrafter"/>
</dbReference>
<evidence type="ECO:0000313" key="6">
    <source>
        <dbReference type="EMBL" id="HHS51721.1"/>
    </source>
</evidence>
<organism evidence="6">
    <name type="scientific">candidate division WOR-3 bacterium</name>
    <dbReference type="NCBI Taxonomy" id="2052148"/>
    <lineage>
        <taxon>Bacteria</taxon>
        <taxon>Bacteria division WOR-3</taxon>
    </lineage>
</organism>
<evidence type="ECO:0000256" key="1">
    <source>
        <dbReference type="ARBA" id="ARBA00022475"/>
    </source>
</evidence>
<dbReference type="NCBIfam" id="TIGR04409">
    <property type="entry name" value="LptC_YrbK"/>
    <property type="match status" value="1"/>
</dbReference>
<dbReference type="PANTHER" id="PTHR37481:SF1">
    <property type="entry name" value="LIPOPOLYSACCHARIDE EXPORT SYSTEM PROTEIN LPTC"/>
    <property type="match status" value="1"/>
</dbReference>
<keyword evidence="1" id="KW-1003">Cell membrane</keyword>
<gene>
    <name evidence="6" type="primary">lptC</name>
    <name evidence="6" type="ORF">ENW73_02480</name>
</gene>
<dbReference type="GO" id="GO:0017089">
    <property type="term" value="F:glycolipid transfer activity"/>
    <property type="evidence" value="ECO:0007669"/>
    <property type="project" value="TreeGrafter"/>
</dbReference>
<dbReference type="GO" id="GO:0015221">
    <property type="term" value="F:lipopolysaccharide transmembrane transporter activity"/>
    <property type="evidence" value="ECO:0007669"/>
    <property type="project" value="InterPro"/>
</dbReference>
<evidence type="ECO:0000256" key="3">
    <source>
        <dbReference type="ARBA" id="ARBA00022692"/>
    </source>
</evidence>
<keyword evidence="2" id="KW-0997">Cell inner membrane</keyword>
<proteinExistence type="predicted"/>
<dbReference type="InterPro" id="IPR052363">
    <property type="entry name" value="LPS_export_LptC"/>
</dbReference>
<dbReference type="InterPro" id="IPR010664">
    <property type="entry name" value="LipoPS_assembly_LptC-rel"/>
</dbReference>
<name>A0A7C6EC37_UNCW3</name>
<dbReference type="EMBL" id="DTLI01000060">
    <property type="protein sequence ID" value="HHS51721.1"/>
    <property type="molecule type" value="Genomic_DNA"/>
</dbReference>
<keyword evidence="3" id="KW-0812">Transmembrane</keyword>
<keyword evidence="5" id="KW-0472">Membrane</keyword>
<dbReference type="PANTHER" id="PTHR37481">
    <property type="entry name" value="LIPOPOLYSACCHARIDE EXPORT SYSTEM PROTEIN LPTC"/>
    <property type="match status" value="1"/>
</dbReference>
<dbReference type="GO" id="GO:0005886">
    <property type="term" value="C:plasma membrane"/>
    <property type="evidence" value="ECO:0007669"/>
    <property type="project" value="InterPro"/>
</dbReference>
<evidence type="ECO:0000256" key="2">
    <source>
        <dbReference type="ARBA" id="ARBA00022519"/>
    </source>
</evidence>
<protein>
    <submittedName>
        <fullName evidence="6">LPS export ABC transporter periplasmic protein LptC</fullName>
    </submittedName>
</protein>
<comment type="caution">
    <text evidence="6">The sequence shown here is derived from an EMBL/GenBank/DDBJ whole genome shotgun (WGS) entry which is preliminary data.</text>
</comment>
<sequence length="178" mass="20164">MIHHYRFRRLTLLMLFGLMVCQKPESKQNQGNTPSQIVEGFRLTESVSGKKIYELQAVKAYLYDSLHKIEVIEPKIIFFDPDGKEFSVLVARAGSVNNKTSDLVARNEVMVRTSDSTYLYTDSLVWLNDRQVVTTDAWVKILSPQGDIEGQGLIADASLSKIEIKSAVKGKSNYQFEK</sequence>
<dbReference type="AlphaFoldDB" id="A0A7C6EC37"/>